<evidence type="ECO:0000313" key="2">
    <source>
        <dbReference type="EMBL" id="MBB5773294.1"/>
    </source>
</evidence>
<feature type="domain" description="Transcriptional regulator SbtR-like C-terminal" evidence="1">
    <location>
        <begin position="42"/>
        <end position="135"/>
    </location>
</feature>
<dbReference type="AlphaFoldDB" id="A0A7W9L7D1"/>
<dbReference type="EMBL" id="JACHMB010000001">
    <property type="protein sequence ID" value="MBB5773294.1"/>
    <property type="molecule type" value="Genomic_DNA"/>
</dbReference>
<keyword evidence="3" id="KW-1185">Reference proteome</keyword>
<organism evidence="2 3">
    <name type="scientific">Nonomuraea jabiensis</name>
    <dbReference type="NCBI Taxonomy" id="882448"/>
    <lineage>
        <taxon>Bacteria</taxon>
        <taxon>Bacillati</taxon>
        <taxon>Actinomycetota</taxon>
        <taxon>Actinomycetes</taxon>
        <taxon>Streptosporangiales</taxon>
        <taxon>Streptosporangiaceae</taxon>
        <taxon>Nonomuraea</taxon>
    </lineage>
</organism>
<comment type="caution">
    <text evidence="2">The sequence shown here is derived from an EMBL/GenBank/DDBJ whole genome shotgun (WGS) entry which is preliminary data.</text>
</comment>
<reference evidence="2 3" key="1">
    <citation type="submission" date="2020-08" db="EMBL/GenBank/DDBJ databases">
        <title>Sequencing the genomes of 1000 actinobacteria strains.</title>
        <authorList>
            <person name="Klenk H.-P."/>
        </authorList>
    </citation>
    <scope>NUCLEOTIDE SEQUENCE [LARGE SCALE GENOMIC DNA]</scope>
    <source>
        <strain evidence="2 3">DSM 45507</strain>
    </source>
</reference>
<name>A0A7W9L7D1_9ACTN</name>
<accession>A0A7W9L7D1</accession>
<protein>
    <submittedName>
        <fullName evidence="2">AcrR family transcriptional regulator</fullName>
    </submittedName>
</protein>
<evidence type="ECO:0000313" key="3">
    <source>
        <dbReference type="Proteomes" id="UP000579153"/>
    </source>
</evidence>
<dbReference type="InterPro" id="IPR049445">
    <property type="entry name" value="TetR_SbtR-like_C"/>
</dbReference>
<gene>
    <name evidence="2" type="ORF">HD596_000050</name>
</gene>
<dbReference type="Proteomes" id="UP000579153">
    <property type="component" value="Unassembled WGS sequence"/>
</dbReference>
<dbReference type="SUPFAM" id="SSF48498">
    <property type="entry name" value="Tetracyclin repressor-like, C-terminal domain"/>
    <property type="match status" value="1"/>
</dbReference>
<sequence>MFRHFATKEQLMAAIFSDQLESLAARGEALCEEADSGAALLEFMAAGVELRSFCAAFTPAMREDPQIRAASDRLVAVARSLTDRAGRDGVVRHDVTGHDVVLLINAAAQAVAPLGDAVPGLWRRYLRLIFDGLRPEAAHPLPVPAPDSLTPG</sequence>
<dbReference type="RefSeq" id="WP_246554034.1">
    <property type="nucleotide sequence ID" value="NZ_JACHMB010000001.1"/>
</dbReference>
<dbReference type="InterPro" id="IPR036271">
    <property type="entry name" value="Tet_transcr_reg_TetR-rel_C_sf"/>
</dbReference>
<dbReference type="Gene3D" id="1.10.357.10">
    <property type="entry name" value="Tetracycline Repressor, domain 2"/>
    <property type="match status" value="1"/>
</dbReference>
<proteinExistence type="predicted"/>
<evidence type="ECO:0000259" key="1">
    <source>
        <dbReference type="Pfam" id="PF21597"/>
    </source>
</evidence>
<dbReference type="Pfam" id="PF21597">
    <property type="entry name" value="TetR_C_43"/>
    <property type="match status" value="1"/>
</dbReference>